<dbReference type="AlphaFoldDB" id="A0A948TIS3"/>
<protein>
    <submittedName>
        <fullName evidence="2">DUF1275 domain-containing protein</fullName>
    </submittedName>
</protein>
<dbReference type="Proteomes" id="UP000777303">
    <property type="component" value="Unassembled WGS sequence"/>
</dbReference>
<comment type="caution">
    <text evidence="2">The sequence shown here is derived from an EMBL/GenBank/DDBJ whole genome shotgun (WGS) entry which is preliminary data.</text>
</comment>
<proteinExistence type="predicted"/>
<name>A0A948TIS3_9LACO</name>
<dbReference type="Pfam" id="PF06912">
    <property type="entry name" value="DUF1275"/>
    <property type="match status" value="1"/>
</dbReference>
<reference evidence="2" key="2">
    <citation type="submission" date="2021-04" db="EMBL/GenBank/DDBJ databases">
        <authorList>
            <person name="Gilroy R."/>
        </authorList>
    </citation>
    <scope>NUCLEOTIDE SEQUENCE</scope>
    <source>
        <strain evidence="2">F6-6636</strain>
    </source>
</reference>
<dbReference type="EMBL" id="JAHLFS010000017">
    <property type="protein sequence ID" value="MBU3851286.1"/>
    <property type="molecule type" value="Genomic_DNA"/>
</dbReference>
<evidence type="ECO:0000256" key="1">
    <source>
        <dbReference type="SAM" id="Phobius"/>
    </source>
</evidence>
<accession>A0A948TIS3</accession>
<dbReference type="PANTHER" id="PTHR37314:SF4">
    <property type="entry name" value="UPF0700 TRANSMEMBRANE PROTEIN YOAK"/>
    <property type="match status" value="1"/>
</dbReference>
<keyword evidence="1" id="KW-0812">Transmembrane</keyword>
<feature type="transmembrane region" description="Helical" evidence="1">
    <location>
        <begin position="182"/>
        <end position="205"/>
    </location>
</feature>
<organism evidence="2 3">
    <name type="scientific">Candidatus Paralactobacillus gallistercoris</name>
    <dbReference type="NCBI Taxonomy" id="2838724"/>
    <lineage>
        <taxon>Bacteria</taxon>
        <taxon>Bacillati</taxon>
        <taxon>Bacillota</taxon>
        <taxon>Bacilli</taxon>
        <taxon>Lactobacillales</taxon>
        <taxon>Lactobacillaceae</taxon>
        <taxon>Lactobacillus</taxon>
    </lineage>
</organism>
<feature type="transmembrane region" description="Helical" evidence="1">
    <location>
        <begin position="74"/>
        <end position="94"/>
    </location>
</feature>
<feature type="transmembrane region" description="Helical" evidence="1">
    <location>
        <begin position="156"/>
        <end position="176"/>
    </location>
</feature>
<reference evidence="2" key="1">
    <citation type="journal article" date="2021" name="PeerJ">
        <title>Extensive microbial diversity within the chicken gut microbiome revealed by metagenomics and culture.</title>
        <authorList>
            <person name="Gilroy R."/>
            <person name="Ravi A."/>
            <person name="Getino M."/>
            <person name="Pursley I."/>
            <person name="Horton D.L."/>
            <person name="Alikhan N.F."/>
            <person name="Baker D."/>
            <person name="Gharbi K."/>
            <person name="Hall N."/>
            <person name="Watson M."/>
            <person name="Adriaenssens E.M."/>
            <person name="Foster-Nyarko E."/>
            <person name="Jarju S."/>
            <person name="Secka A."/>
            <person name="Antonio M."/>
            <person name="Oren A."/>
            <person name="Chaudhuri R.R."/>
            <person name="La Ragione R."/>
            <person name="Hildebrand F."/>
            <person name="Pallen M.J."/>
        </authorList>
    </citation>
    <scope>NUCLEOTIDE SEQUENCE</scope>
    <source>
        <strain evidence="2">F6-6636</strain>
    </source>
</reference>
<evidence type="ECO:0000313" key="2">
    <source>
        <dbReference type="EMBL" id="MBU3851286.1"/>
    </source>
</evidence>
<dbReference type="PANTHER" id="PTHR37314">
    <property type="entry name" value="SLR0142 PROTEIN"/>
    <property type="match status" value="1"/>
</dbReference>
<sequence>MLLTFIGGFIDSYTYVLRGHVLAASQTGNIIFLSVNLANHNLPGALVKICSLISFVIGVGLVTLLNLRFKVSNYWRLATLFPGIVTCIIVGMLPANTSDVIIIGLLSLSMSMQTTSFSMIEGQAYNNVFSTGNLKKAIISLSYFIYNHDRDKLNTFLLYIELVFCFAIGALVSAILQKEFNLHTIWIAAFLQFLVAIWYAVIINWRENYQNKQRK</sequence>
<evidence type="ECO:0000313" key="3">
    <source>
        <dbReference type="Proteomes" id="UP000777303"/>
    </source>
</evidence>
<keyword evidence="1" id="KW-0472">Membrane</keyword>
<feature type="transmembrane region" description="Helical" evidence="1">
    <location>
        <begin position="45"/>
        <end position="67"/>
    </location>
</feature>
<keyword evidence="1" id="KW-1133">Transmembrane helix</keyword>
<dbReference type="InterPro" id="IPR010699">
    <property type="entry name" value="DUF1275"/>
</dbReference>
<gene>
    <name evidence="2" type="ORF">H9901_01055</name>
</gene>